<evidence type="ECO:0000256" key="7">
    <source>
        <dbReference type="ARBA" id="ARBA00033409"/>
    </source>
</evidence>
<evidence type="ECO:0000256" key="6">
    <source>
        <dbReference type="ARBA" id="ARBA00023204"/>
    </source>
</evidence>
<evidence type="ECO:0000256" key="2">
    <source>
        <dbReference type="ARBA" id="ARBA00007452"/>
    </source>
</evidence>
<reference evidence="10 11" key="1">
    <citation type="submission" date="2020-07" db="EMBL/GenBank/DDBJ databases">
        <title>Sequencing the genomes of 1000 actinobacteria strains.</title>
        <authorList>
            <person name="Klenk H.-P."/>
        </authorList>
    </citation>
    <scope>NUCLEOTIDE SEQUENCE [LARGE SCALE GENOMIC DNA]</scope>
    <source>
        <strain evidence="10 11">DSM 19970</strain>
    </source>
</reference>
<dbReference type="Gene3D" id="2.40.50.140">
    <property type="entry name" value="Nucleic acid-binding proteins"/>
    <property type="match status" value="1"/>
</dbReference>
<dbReference type="NCBIfam" id="TIGR00613">
    <property type="entry name" value="reco"/>
    <property type="match status" value="1"/>
</dbReference>
<dbReference type="InterPro" id="IPR042242">
    <property type="entry name" value="RecO_C"/>
</dbReference>
<feature type="domain" description="DNA replication/recombination mediator RecO N-terminal" evidence="9">
    <location>
        <begin position="1"/>
        <end position="79"/>
    </location>
</feature>
<dbReference type="SUPFAM" id="SSF50249">
    <property type="entry name" value="Nucleic acid-binding proteins"/>
    <property type="match status" value="1"/>
</dbReference>
<evidence type="ECO:0000313" key="11">
    <source>
        <dbReference type="Proteomes" id="UP000547973"/>
    </source>
</evidence>
<keyword evidence="5 8" id="KW-0233">DNA recombination</keyword>
<evidence type="ECO:0000313" key="10">
    <source>
        <dbReference type="EMBL" id="NYI41072.1"/>
    </source>
</evidence>
<dbReference type="GO" id="GO:0006310">
    <property type="term" value="P:DNA recombination"/>
    <property type="evidence" value="ECO:0007669"/>
    <property type="project" value="UniProtKB-UniRule"/>
</dbReference>
<dbReference type="Proteomes" id="UP000547973">
    <property type="component" value="Unassembled WGS sequence"/>
</dbReference>
<dbReference type="InterPro" id="IPR022572">
    <property type="entry name" value="DNA_rep/recomb_RecO_N"/>
</dbReference>
<dbReference type="GO" id="GO:0006302">
    <property type="term" value="P:double-strand break repair"/>
    <property type="evidence" value="ECO:0007669"/>
    <property type="project" value="TreeGrafter"/>
</dbReference>
<dbReference type="InterPro" id="IPR012340">
    <property type="entry name" value="NA-bd_OB-fold"/>
</dbReference>
<dbReference type="PANTHER" id="PTHR33991:SF1">
    <property type="entry name" value="DNA REPAIR PROTEIN RECO"/>
    <property type="match status" value="1"/>
</dbReference>
<dbReference type="Pfam" id="PF11967">
    <property type="entry name" value="RecO_N"/>
    <property type="match status" value="1"/>
</dbReference>
<dbReference type="Gene3D" id="6.20.220.20">
    <property type="entry name" value="Recombination protein O, zinc-binding domain"/>
    <property type="match status" value="1"/>
</dbReference>
<comment type="similarity">
    <text evidence="2 8">Belongs to the RecO family.</text>
</comment>
<keyword evidence="6 8" id="KW-0234">DNA repair</keyword>
<dbReference type="InterPro" id="IPR037278">
    <property type="entry name" value="ARFGAP/RecO"/>
</dbReference>
<evidence type="ECO:0000259" key="9">
    <source>
        <dbReference type="Pfam" id="PF11967"/>
    </source>
</evidence>
<evidence type="ECO:0000256" key="1">
    <source>
        <dbReference type="ARBA" id="ARBA00003065"/>
    </source>
</evidence>
<name>A0A7Z0CJS2_9MICO</name>
<dbReference type="HAMAP" id="MF_00201">
    <property type="entry name" value="RecO"/>
    <property type="match status" value="1"/>
</dbReference>
<comment type="function">
    <text evidence="1 8">Involved in DNA repair and RecF pathway recombination.</text>
</comment>
<protein>
    <recommendedName>
        <fullName evidence="3 8">DNA repair protein RecO</fullName>
    </recommendedName>
    <alternativeName>
        <fullName evidence="7 8">Recombination protein O</fullName>
    </alternativeName>
</protein>
<dbReference type="EMBL" id="JACBZO010000001">
    <property type="protein sequence ID" value="NYI41072.1"/>
    <property type="molecule type" value="Genomic_DNA"/>
</dbReference>
<keyword evidence="4 8" id="KW-0227">DNA damage</keyword>
<accession>A0A7Z0CJS2</accession>
<proteinExistence type="inferred from homology"/>
<dbReference type="SUPFAM" id="SSF57863">
    <property type="entry name" value="ArfGap/RecO-like zinc finger"/>
    <property type="match status" value="1"/>
</dbReference>
<dbReference type="OrthoDB" id="9812244at2"/>
<sequence>MPLYRDHAIVLRTHKLGEADRIVTMLTRDHGKVRAVAKGVRRTTSRIGSRMEPFMLVDVQLYEGRNLDIVSQVEMREPYARRIAEDYALFTAATAMVETTDTIVAQEKEPARENYRLLHGALGTLSRKEHDAGLVLDSFLLRALAIAGYAPSFDVCATCGAKGPHRAFAVSGGGATCENCRAPGSAAPAPETFSLLAALLTGDWATSDASDARHRREAAGLVAAYVQFHLERQVRSLGHVDRGGSEGP</sequence>
<evidence type="ECO:0000256" key="5">
    <source>
        <dbReference type="ARBA" id="ARBA00023172"/>
    </source>
</evidence>
<evidence type="ECO:0000256" key="3">
    <source>
        <dbReference type="ARBA" id="ARBA00021310"/>
    </source>
</evidence>
<dbReference type="PANTHER" id="PTHR33991">
    <property type="entry name" value="DNA REPAIR PROTEIN RECO"/>
    <property type="match status" value="1"/>
</dbReference>
<dbReference type="RefSeq" id="WP_062075320.1">
    <property type="nucleotide sequence ID" value="NZ_BBRC01000007.1"/>
</dbReference>
<organism evidence="10 11">
    <name type="scientific">Demequina lutea</name>
    <dbReference type="NCBI Taxonomy" id="431489"/>
    <lineage>
        <taxon>Bacteria</taxon>
        <taxon>Bacillati</taxon>
        <taxon>Actinomycetota</taxon>
        <taxon>Actinomycetes</taxon>
        <taxon>Micrococcales</taxon>
        <taxon>Demequinaceae</taxon>
        <taxon>Demequina</taxon>
    </lineage>
</organism>
<gene>
    <name evidence="8" type="primary">recO</name>
    <name evidence="10" type="ORF">BKA03_001191</name>
</gene>
<dbReference type="Pfam" id="PF02565">
    <property type="entry name" value="RecO_C"/>
    <property type="match status" value="1"/>
</dbReference>
<dbReference type="InterPro" id="IPR003717">
    <property type="entry name" value="RecO"/>
</dbReference>
<dbReference type="GO" id="GO:0043590">
    <property type="term" value="C:bacterial nucleoid"/>
    <property type="evidence" value="ECO:0007669"/>
    <property type="project" value="TreeGrafter"/>
</dbReference>
<evidence type="ECO:0000256" key="4">
    <source>
        <dbReference type="ARBA" id="ARBA00022763"/>
    </source>
</evidence>
<comment type="caution">
    <text evidence="10">The sequence shown here is derived from an EMBL/GenBank/DDBJ whole genome shotgun (WGS) entry which is preliminary data.</text>
</comment>
<dbReference type="AlphaFoldDB" id="A0A7Z0CJS2"/>
<evidence type="ECO:0000256" key="8">
    <source>
        <dbReference type="HAMAP-Rule" id="MF_00201"/>
    </source>
</evidence>
<keyword evidence="11" id="KW-1185">Reference proteome</keyword>
<dbReference type="Gene3D" id="1.20.1440.120">
    <property type="entry name" value="Recombination protein O, C-terminal domain"/>
    <property type="match status" value="1"/>
</dbReference>